<dbReference type="AlphaFoldDB" id="A0A937KEW6"/>
<name>A0A937KEW6_9BACT</name>
<proteinExistence type="predicted"/>
<keyword evidence="2" id="KW-1185">Reference proteome</keyword>
<protein>
    <submittedName>
        <fullName evidence="1">Uncharacterized protein</fullName>
    </submittedName>
</protein>
<evidence type="ECO:0000313" key="1">
    <source>
        <dbReference type="EMBL" id="MBL6447588.1"/>
    </source>
</evidence>
<dbReference type="RefSeq" id="WP_202857128.1">
    <property type="nucleotide sequence ID" value="NZ_JAEUGD010000045.1"/>
</dbReference>
<sequence>MSITKAIERIKQANHLIAYEITGKPADFAKKLNISKRSLSNLIREMRGNFNVSIVFDKKLQTYKYEVEGSIVIAFVKDNKTKNTLV</sequence>
<dbReference type="EMBL" id="JAEUGD010000045">
    <property type="protein sequence ID" value="MBL6447588.1"/>
    <property type="molecule type" value="Genomic_DNA"/>
</dbReference>
<accession>A0A937KEW6</accession>
<comment type="caution">
    <text evidence="1">The sequence shown here is derived from an EMBL/GenBank/DDBJ whole genome shotgun (WGS) entry which is preliminary data.</text>
</comment>
<reference evidence="1" key="1">
    <citation type="submission" date="2021-01" db="EMBL/GenBank/DDBJ databases">
        <title>Fulvivirga kasyanovii gen. nov., sp nov., a novel member of the phylum Bacteroidetes isolated from seawater in a mussel farm.</title>
        <authorList>
            <person name="Zhao L.-H."/>
            <person name="Wang Z.-J."/>
        </authorList>
    </citation>
    <scope>NUCLEOTIDE SEQUENCE</scope>
    <source>
        <strain evidence="1">29W222</strain>
    </source>
</reference>
<dbReference type="Proteomes" id="UP000614216">
    <property type="component" value="Unassembled WGS sequence"/>
</dbReference>
<organism evidence="1 2">
    <name type="scientific">Fulvivirga marina</name>
    <dbReference type="NCBI Taxonomy" id="2494733"/>
    <lineage>
        <taxon>Bacteria</taxon>
        <taxon>Pseudomonadati</taxon>
        <taxon>Bacteroidota</taxon>
        <taxon>Cytophagia</taxon>
        <taxon>Cytophagales</taxon>
        <taxon>Fulvivirgaceae</taxon>
        <taxon>Fulvivirga</taxon>
    </lineage>
</organism>
<evidence type="ECO:0000313" key="2">
    <source>
        <dbReference type="Proteomes" id="UP000614216"/>
    </source>
</evidence>
<gene>
    <name evidence="1" type="ORF">JMN32_14815</name>
</gene>